<dbReference type="Proteomes" id="UP001501444">
    <property type="component" value="Unassembled WGS sequence"/>
</dbReference>
<sequence>MTPVAVPCAVTYFADLTPYAYGGDDDTDTLQYDWGYVDYRPEYERRNVGWLSAEHPFERGPVPDWFAGALLDAIGNPSVNQYRGLHDCEFCPPGEGRGIVDPRPGRSFLAYHEIRVPAGPGVMFAAPALIWHYVTAHEYRPPAEFVEAVGRYDAGWATQPGPWIPADAEHLVYGGPDPDFDE</sequence>
<feature type="domain" description="DUF7919" evidence="1">
    <location>
        <begin position="11"/>
        <end position="149"/>
    </location>
</feature>
<comment type="caution">
    <text evidence="2">The sequence shown here is derived from an EMBL/GenBank/DDBJ whole genome shotgun (WGS) entry which is preliminary data.</text>
</comment>
<dbReference type="Pfam" id="PF25535">
    <property type="entry name" value="DUF7919"/>
    <property type="match status" value="1"/>
</dbReference>
<reference evidence="3" key="1">
    <citation type="journal article" date="2019" name="Int. J. Syst. Evol. Microbiol.">
        <title>The Global Catalogue of Microorganisms (GCM) 10K type strain sequencing project: providing services to taxonomists for standard genome sequencing and annotation.</title>
        <authorList>
            <consortium name="The Broad Institute Genomics Platform"/>
            <consortium name="The Broad Institute Genome Sequencing Center for Infectious Disease"/>
            <person name="Wu L."/>
            <person name="Ma J."/>
        </authorList>
    </citation>
    <scope>NUCLEOTIDE SEQUENCE [LARGE SCALE GENOMIC DNA]</scope>
    <source>
        <strain evidence="3">JCM 3272</strain>
    </source>
</reference>
<organism evidence="2 3">
    <name type="scientific">Dactylosporangium salmoneum</name>
    <dbReference type="NCBI Taxonomy" id="53361"/>
    <lineage>
        <taxon>Bacteria</taxon>
        <taxon>Bacillati</taxon>
        <taxon>Actinomycetota</taxon>
        <taxon>Actinomycetes</taxon>
        <taxon>Micromonosporales</taxon>
        <taxon>Micromonosporaceae</taxon>
        <taxon>Dactylosporangium</taxon>
    </lineage>
</organism>
<dbReference type="EMBL" id="BAAARV010000046">
    <property type="protein sequence ID" value="GAA2358811.1"/>
    <property type="molecule type" value="Genomic_DNA"/>
</dbReference>
<evidence type="ECO:0000259" key="1">
    <source>
        <dbReference type="Pfam" id="PF25535"/>
    </source>
</evidence>
<gene>
    <name evidence="2" type="ORF">GCM10010170_052850</name>
</gene>
<protein>
    <recommendedName>
        <fullName evidence="1">DUF7919 domain-containing protein</fullName>
    </recommendedName>
</protein>
<evidence type="ECO:0000313" key="3">
    <source>
        <dbReference type="Proteomes" id="UP001501444"/>
    </source>
</evidence>
<name>A0ABP5TQB8_9ACTN</name>
<accession>A0ABP5TQB8</accession>
<evidence type="ECO:0000313" key="2">
    <source>
        <dbReference type="EMBL" id="GAA2358811.1"/>
    </source>
</evidence>
<dbReference type="InterPro" id="IPR057679">
    <property type="entry name" value="DUF7919"/>
</dbReference>
<keyword evidence="3" id="KW-1185">Reference proteome</keyword>
<proteinExistence type="predicted"/>